<dbReference type="Gene3D" id="3.40.30.10">
    <property type="entry name" value="Glutaredoxin"/>
    <property type="match status" value="1"/>
</dbReference>
<dbReference type="SMART" id="SM00928">
    <property type="entry name" value="NADH_4Fe-4S"/>
    <property type="match status" value="1"/>
</dbReference>
<evidence type="ECO:0000256" key="2">
    <source>
        <dbReference type="ARBA" id="ARBA00022485"/>
    </source>
</evidence>
<dbReference type="SUPFAM" id="SSF46548">
    <property type="entry name" value="alpha-helical ferredoxin"/>
    <property type="match status" value="1"/>
</dbReference>
<dbReference type="PROSITE" id="PS51257">
    <property type="entry name" value="PROKAR_LIPOPROTEIN"/>
    <property type="match status" value="1"/>
</dbReference>
<evidence type="ECO:0000259" key="6">
    <source>
        <dbReference type="SMART" id="SM00928"/>
    </source>
</evidence>
<dbReference type="EMBL" id="MWBQ01000084">
    <property type="protein sequence ID" value="OQA57983.1"/>
    <property type="molecule type" value="Genomic_DNA"/>
</dbReference>
<dbReference type="GO" id="GO:0046872">
    <property type="term" value="F:metal ion binding"/>
    <property type="evidence" value="ECO:0007669"/>
    <property type="project" value="UniProtKB-KW"/>
</dbReference>
<keyword evidence="5" id="KW-0411">Iron-sulfur</keyword>
<dbReference type="FunFam" id="1.20.1440.230:FF:000001">
    <property type="entry name" value="Mitochondrial NADH dehydrogenase flavoprotein 1"/>
    <property type="match status" value="1"/>
</dbReference>
<dbReference type="Pfam" id="PF01257">
    <property type="entry name" value="2Fe-2S_thioredx"/>
    <property type="match status" value="1"/>
</dbReference>
<accession>A0A1V5SUP5</accession>
<evidence type="ECO:0000256" key="5">
    <source>
        <dbReference type="ARBA" id="ARBA00023014"/>
    </source>
</evidence>
<gene>
    <name evidence="7" type="primary">hndC_2</name>
    <name evidence="7" type="ORF">BWY41_01160</name>
</gene>
<evidence type="ECO:0000256" key="3">
    <source>
        <dbReference type="ARBA" id="ARBA00022723"/>
    </source>
</evidence>
<dbReference type="Pfam" id="PF10589">
    <property type="entry name" value="NADH_4Fe-4S"/>
    <property type="match status" value="1"/>
</dbReference>
<dbReference type="InterPro" id="IPR023753">
    <property type="entry name" value="FAD/NAD-binding_dom"/>
</dbReference>
<dbReference type="NCBIfam" id="NF010120">
    <property type="entry name" value="PRK13596.1"/>
    <property type="match status" value="1"/>
</dbReference>
<dbReference type="PANTHER" id="PTHR43578:SF3">
    <property type="entry name" value="NADH-QUINONE OXIDOREDUCTASE SUBUNIT F"/>
    <property type="match status" value="1"/>
</dbReference>
<dbReference type="Pfam" id="PF01512">
    <property type="entry name" value="Complex1_51K"/>
    <property type="match status" value="1"/>
</dbReference>
<protein>
    <submittedName>
        <fullName evidence="7">NADP-reducing hydrogenase subunit HndC</fullName>
        <ecNumber evidence="7">1.12.1.3</ecNumber>
    </submittedName>
</protein>
<dbReference type="InterPro" id="IPR019554">
    <property type="entry name" value="Soluble_ligand-bd"/>
</dbReference>
<dbReference type="InterPro" id="IPR019575">
    <property type="entry name" value="Nuop51_4Fe4S-bd"/>
</dbReference>
<keyword evidence="4" id="KW-0408">Iron</keyword>
<dbReference type="Gene3D" id="3.50.50.60">
    <property type="entry name" value="FAD/NAD(P)-binding domain"/>
    <property type="match status" value="2"/>
</dbReference>
<dbReference type="GO" id="GO:0008137">
    <property type="term" value="F:NADH dehydrogenase (ubiquinone) activity"/>
    <property type="evidence" value="ECO:0007669"/>
    <property type="project" value="InterPro"/>
</dbReference>
<evidence type="ECO:0000256" key="1">
    <source>
        <dbReference type="ARBA" id="ARBA00007523"/>
    </source>
</evidence>
<dbReference type="Pfam" id="PF14691">
    <property type="entry name" value="Fer4_20"/>
    <property type="match status" value="1"/>
</dbReference>
<dbReference type="SUPFAM" id="SSF140490">
    <property type="entry name" value="Nqo1C-terminal domain-like"/>
    <property type="match status" value="1"/>
</dbReference>
<dbReference type="GO" id="GO:0050583">
    <property type="term" value="F:hydrogen dehydrogenase (NADP+) activity"/>
    <property type="evidence" value="ECO:0007669"/>
    <property type="project" value="UniProtKB-EC"/>
</dbReference>
<dbReference type="GO" id="GO:0010181">
    <property type="term" value="F:FMN binding"/>
    <property type="evidence" value="ECO:0007669"/>
    <property type="project" value="InterPro"/>
</dbReference>
<name>A0A1V5SUP5_9BACT</name>
<dbReference type="PRINTS" id="PR00419">
    <property type="entry name" value="ADXRDTASE"/>
</dbReference>
<comment type="caution">
    <text evidence="7">The sequence shown here is derived from an EMBL/GenBank/DDBJ whole genome shotgun (WGS) entry which is preliminary data.</text>
</comment>
<keyword evidence="3" id="KW-0479">Metal-binding</keyword>
<dbReference type="SUPFAM" id="SSF51971">
    <property type="entry name" value="Nucleotide-binding domain"/>
    <property type="match status" value="2"/>
</dbReference>
<reference evidence="7" key="1">
    <citation type="submission" date="2017-02" db="EMBL/GenBank/DDBJ databases">
        <title>Delving into the versatile metabolic prowess of the omnipresent phylum Bacteroidetes.</title>
        <authorList>
            <person name="Nobu M.K."/>
            <person name="Mei R."/>
            <person name="Narihiro T."/>
            <person name="Kuroda K."/>
            <person name="Liu W.-T."/>
        </authorList>
    </citation>
    <scope>NUCLEOTIDE SEQUENCE</scope>
    <source>
        <strain evidence="7">ADurb.Bin276</strain>
    </source>
</reference>
<dbReference type="CDD" id="cd02980">
    <property type="entry name" value="TRX_Fd_family"/>
    <property type="match status" value="1"/>
</dbReference>
<dbReference type="InterPro" id="IPR036249">
    <property type="entry name" value="Thioredoxin-like_sf"/>
</dbReference>
<sequence>MAEMERSQILLCAGAACVSSGALLVKDALIREIQKNGLENEVRLVETGCVGPCNMGPLAIIYPEGVFYQKLVPEDAQEIVEEHLLKGRVVNRLLFQGSEDERKKFIEEIDFFKKQVKIALRNCGFINPLNIQEYIARDGYLALGKVLSFMTPEEVIEMIKKSGLRGRGGAGFPTGLKWEFTRKSQATPKYVICNADEGDPGAFMDRSILEGDPHSVLEAMAIAGYSIGANQGYVYVRAEYPLAIERLSIAIDQARELGLLGKNIMNSGFDFDVEIRIGAGAFVCGEETALIASVEGRRGMPRPKPPFPAQSGLWNKPTVINNVETWANIPSIINNGPEWFASIGTGNSKGTKVFALAGDINNTGLVEIPMGMTLGEIVYDLGGGIRDGKKFKAAQIGGPSGGCIPKEFLNVKIDYDSLKELGAIMGSGGLIVMDEDTCMVDLARYFLEFVQDESCGKCTPCRIGTKRMLEILQRITEGHGREGDIELLEELAVQIKNTALCGLGQTAPNPVLSTLKYFREEYEMHIREKRCTAVVCRSLFQSPCQHTCPLEIDIPGYISLIKEGEYVEALRVIRESNPLPSVCGRVCHRPCEAKCRRGQLDEPAAIDDLKRFVADYAMKNHIMLPVIMDRKRDETVAIVGSGPAGLACAYYLARKGYTVTIYESLPVAGGMLAAGIPAYRLPREPLNWDIDQIRAMGVKIHLNTAIGKDISLKELQEKFDAVFLGIGAWKSAPLGIPGEQFDGVVPALDLLKTINLGGTIEVPKNVVVLGGGNAAMDAARTLLRLGSERVNIVYRRTHSEMPAIPEEIEDAEKEGIIFHYLMAPLEIVGDENGKVKAIKLQRMRLGEFDRSGRKRPTPIEGAEMIIECDMVIPAVGQMPEVDKLGDGLQSDRWGNVTVDHYSLSTSRPGVFAGGDMIGAEATVVNAMAYGKKAAYSIHQYLRELKGDEEEEYIAEPERMRVLEEPPVLQEIKRVYISELPVKERICNFAEVKLCMSEADAKREAERCLRCDLEKKMKKLHQLVAVEEEEQ</sequence>
<dbReference type="SUPFAM" id="SSF142984">
    <property type="entry name" value="Nqo1 middle domain-like"/>
    <property type="match status" value="1"/>
</dbReference>
<proteinExistence type="inferred from homology"/>
<dbReference type="SUPFAM" id="SSF142019">
    <property type="entry name" value="Nqo1 FMN-binding domain-like"/>
    <property type="match status" value="1"/>
</dbReference>
<evidence type="ECO:0000256" key="4">
    <source>
        <dbReference type="ARBA" id="ARBA00023004"/>
    </source>
</evidence>
<dbReference type="SUPFAM" id="SSF52833">
    <property type="entry name" value="Thioredoxin-like"/>
    <property type="match status" value="1"/>
</dbReference>
<evidence type="ECO:0000313" key="7">
    <source>
        <dbReference type="EMBL" id="OQA57983.1"/>
    </source>
</evidence>
<dbReference type="InterPro" id="IPR037225">
    <property type="entry name" value="Nuo51_FMN-bd_sf"/>
</dbReference>
<dbReference type="PROSITE" id="PS00645">
    <property type="entry name" value="COMPLEX1_51K_2"/>
    <property type="match status" value="1"/>
</dbReference>
<dbReference type="AlphaFoldDB" id="A0A1V5SUP5"/>
<dbReference type="Gene3D" id="3.10.20.600">
    <property type="match status" value="1"/>
</dbReference>
<keyword evidence="2" id="KW-0004">4Fe-4S</keyword>
<dbReference type="FunFam" id="3.40.50.11540:FF:000001">
    <property type="entry name" value="NADH dehydrogenase [ubiquinone] flavoprotein 1, mitochondrial"/>
    <property type="match status" value="1"/>
</dbReference>
<dbReference type="EC" id="1.12.1.3" evidence="7"/>
<keyword evidence="7" id="KW-0560">Oxidoreductase</keyword>
<comment type="similarity">
    <text evidence="1">Belongs to the complex I 51 kDa subunit family.</text>
</comment>
<dbReference type="GO" id="GO:0051539">
    <property type="term" value="F:4 iron, 4 sulfur cluster binding"/>
    <property type="evidence" value="ECO:0007669"/>
    <property type="project" value="UniProtKB-KW"/>
</dbReference>
<dbReference type="Gene3D" id="6.10.250.1450">
    <property type="match status" value="1"/>
</dbReference>
<dbReference type="Pfam" id="PF07992">
    <property type="entry name" value="Pyr_redox_2"/>
    <property type="match status" value="1"/>
</dbReference>
<dbReference type="Proteomes" id="UP000485569">
    <property type="component" value="Unassembled WGS sequence"/>
</dbReference>
<dbReference type="Gene3D" id="3.40.50.11540">
    <property type="entry name" value="NADH-ubiquinone oxidoreductase 51kDa subunit"/>
    <property type="match status" value="1"/>
</dbReference>
<feature type="domain" description="NADH-ubiquinone oxidoreductase 51kDa subunit iron-sulphur binding" evidence="6">
    <location>
        <begin position="440"/>
        <end position="485"/>
    </location>
</feature>
<dbReference type="InterPro" id="IPR037207">
    <property type="entry name" value="Nuop51_4Fe4S-bd_sf"/>
</dbReference>
<dbReference type="PANTHER" id="PTHR43578">
    <property type="entry name" value="NADH-QUINONE OXIDOREDUCTASE SUBUNIT F"/>
    <property type="match status" value="1"/>
</dbReference>
<dbReference type="Gene3D" id="1.20.1440.230">
    <property type="entry name" value="NADH-ubiquinone oxidoreductase 51kDa subunit, iron-sulphur binding domain"/>
    <property type="match status" value="1"/>
</dbReference>
<dbReference type="InterPro" id="IPR011538">
    <property type="entry name" value="Nuo51_FMN-bd"/>
</dbReference>
<dbReference type="InterPro" id="IPR036188">
    <property type="entry name" value="FAD/NAD-bd_sf"/>
</dbReference>
<dbReference type="InterPro" id="IPR028261">
    <property type="entry name" value="DPD_II"/>
</dbReference>
<dbReference type="InterPro" id="IPR001949">
    <property type="entry name" value="NADH-UbQ_OxRdtase_51kDa_CS"/>
</dbReference>
<organism evidence="7">
    <name type="scientific">Candidatus Atribacter allofermentans</name>
    <dbReference type="NCBI Taxonomy" id="1852833"/>
    <lineage>
        <taxon>Bacteria</taxon>
        <taxon>Pseudomonadati</taxon>
        <taxon>Atribacterota</taxon>
        <taxon>Atribacteria</taxon>
        <taxon>Atribacterales</taxon>
        <taxon>Atribacteraceae</taxon>
        <taxon>Atribacter</taxon>
    </lineage>
</organism>
<dbReference type="Pfam" id="PF10531">
    <property type="entry name" value="SLBB"/>
    <property type="match status" value="1"/>
</dbReference>